<dbReference type="InterPro" id="IPR015421">
    <property type="entry name" value="PyrdxlP-dep_Trfase_major"/>
</dbReference>
<dbReference type="GO" id="GO:0030170">
    <property type="term" value="F:pyridoxal phosphate binding"/>
    <property type="evidence" value="ECO:0007669"/>
    <property type="project" value="TreeGrafter"/>
</dbReference>
<organism evidence="4 5">
    <name type="scientific">Candidatus Buchananbacteria bacterium RIFCSPHIGHO2_01_FULL_44_11</name>
    <dbReference type="NCBI Taxonomy" id="1797535"/>
    <lineage>
        <taxon>Bacteria</taxon>
        <taxon>Candidatus Buchananiibacteriota</taxon>
    </lineage>
</organism>
<dbReference type="InterPro" id="IPR015424">
    <property type="entry name" value="PyrdxlP-dep_Trfase"/>
</dbReference>
<dbReference type="Pfam" id="PF01041">
    <property type="entry name" value="DegT_DnrJ_EryC1"/>
    <property type="match status" value="1"/>
</dbReference>
<evidence type="ECO:0000313" key="4">
    <source>
        <dbReference type="EMBL" id="OGY45522.1"/>
    </source>
</evidence>
<comment type="caution">
    <text evidence="4">The sequence shown here is derived from an EMBL/GenBank/DDBJ whole genome shotgun (WGS) entry which is preliminary data.</text>
</comment>
<dbReference type="CDD" id="cd00616">
    <property type="entry name" value="AHBA_syn"/>
    <property type="match status" value="1"/>
</dbReference>
<dbReference type="GO" id="GO:0000271">
    <property type="term" value="P:polysaccharide biosynthetic process"/>
    <property type="evidence" value="ECO:0007669"/>
    <property type="project" value="TreeGrafter"/>
</dbReference>
<evidence type="ECO:0000256" key="3">
    <source>
        <dbReference type="RuleBase" id="RU004508"/>
    </source>
</evidence>
<dbReference type="EMBL" id="MHIE01000019">
    <property type="protein sequence ID" value="OGY45522.1"/>
    <property type="molecule type" value="Genomic_DNA"/>
</dbReference>
<dbReference type="AlphaFoldDB" id="A0A1G1XZS5"/>
<dbReference type="NCBIfam" id="TIGR03588">
    <property type="entry name" value="PseC"/>
    <property type="match status" value="1"/>
</dbReference>
<name>A0A1G1XZS5_9BACT</name>
<comment type="similarity">
    <text evidence="3">Belongs to the DegT/DnrJ/EryC1 family.</text>
</comment>
<protein>
    <submittedName>
        <fullName evidence="4">UDP-4-amino-4, 6-dideoxy-N-acetyl-beta-L-altrosamine transaminase</fullName>
    </submittedName>
</protein>
<dbReference type="STRING" id="1797535.A2744_02425"/>
<dbReference type="Proteomes" id="UP000178240">
    <property type="component" value="Unassembled WGS sequence"/>
</dbReference>
<feature type="active site" description="Proton acceptor" evidence="1">
    <location>
        <position position="180"/>
    </location>
</feature>
<dbReference type="GO" id="GO:0008483">
    <property type="term" value="F:transaminase activity"/>
    <property type="evidence" value="ECO:0007669"/>
    <property type="project" value="TreeGrafter"/>
</dbReference>
<evidence type="ECO:0000256" key="2">
    <source>
        <dbReference type="PIRSR" id="PIRSR000390-2"/>
    </source>
</evidence>
<accession>A0A1G1XZS5</accession>
<dbReference type="PIRSF" id="PIRSF000390">
    <property type="entry name" value="PLP_StrS"/>
    <property type="match status" value="1"/>
</dbReference>
<proteinExistence type="inferred from homology"/>
<dbReference type="PANTHER" id="PTHR30244">
    <property type="entry name" value="TRANSAMINASE"/>
    <property type="match status" value="1"/>
</dbReference>
<dbReference type="PANTHER" id="PTHR30244:SF34">
    <property type="entry name" value="DTDP-4-AMINO-4,6-DIDEOXYGALACTOSE TRANSAMINASE"/>
    <property type="match status" value="1"/>
</dbReference>
<evidence type="ECO:0000313" key="5">
    <source>
        <dbReference type="Proteomes" id="UP000178240"/>
    </source>
</evidence>
<evidence type="ECO:0000256" key="1">
    <source>
        <dbReference type="PIRSR" id="PIRSR000390-1"/>
    </source>
</evidence>
<keyword evidence="2 3" id="KW-0663">Pyridoxal phosphate</keyword>
<dbReference type="Gene3D" id="3.90.1150.10">
    <property type="entry name" value="Aspartate Aminotransferase, domain 1"/>
    <property type="match status" value="1"/>
</dbReference>
<reference evidence="4 5" key="1">
    <citation type="journal article" date="2016" name="Nat. Commun.">
        <title>Thousands of microbial genomes shed light on interconnected biogeochemical processes in an aquifer system.</title>
        <authorList>
            <person name="Anantharaman K."/>
            <person name="Brown C.T."/>
            <person name="Hug L.A."/>
            <person name="Sharon I."/>
            <person name="Castelle C.J."/>
            <person name="Probst A.J."/>
            <person name="Thomas B.C."/>
            <person name="Singh A."/>
            <person name="Wilkins M.J."/>
            <person name="Karaoz U."/>
            <person name="Brodie E.L."/>
            <person name="Williams K.H."/>
            <person name="Hubbard S.S."/>
            <person name="Banfield J.F."/>
        </authorList>
    </citation>
    <scope>NUCLEOTIDE SEQUENCE [LARGE SCALE GENOMIC DNA]</scope>
</reference>
<dbReference type="InterPro" id="IPR015422">
    <property type="entry name" value="PyrdxlP-dep_Trfase_small"/>
</dbReference>
<dbReference type="Gene3D" id="3.40.640.10">
    <property type="entry name" value="Type I PLP-dependent aspartate aminotransferase-like (Major domain)"/>
    <property type="match status" value="1"/>
</dbReference>
<dbReference type="InterPro" id="IPR020026">
    <property type="entry name" value="PseC"/>
</dbReference>
<gene>
    <name evidence="4" type="ORF">A2744_02425</name>
</gene>
<sequence>MIPYGHQSIDQKDIAAVKPVLSSDWLTQGPKIGEFEKNLARWCGAKYAVAVSSGTAALHLAYLAAGLKPGDEVITTPNTFVATTNMLLAVGAKPVFCDIRPDTYNIDETKIEKLITKKTKAIVPVHFAGQPCAMTEINRIAKKHKLLVIEDACHALGAKHKNKKVGSLSAMTVFSFHPVKSITTGEGGAIVTNNKNYYQKMILLRSHGLYKDQQGRNVMTELGYNYRLTDIQAALGLSQLKKLNQFLVKRHRVAEWYKKALGDLGQIILPRQLFGDYSSWHLYVILTKQPAWRDKLKKYLWQKGVAVNFHYPAVYSQPYYQKIGFKNLKLKNTERYQNSCLTLPCYPGLTKNQVQFIAKLIKDFFQSYAPLEVSRRKNIINIFSSRS</sequence>
<dbReference type="InterPro" id="IPR000653">
    <property type="entry name" value="DegT/StrS_aminotransferase"/>
</dbReference>
<dbReference type="SUPFAM" id="SSF53383">
    <property type="entry name" value="PLP-dependent transferases"/>
    <property type="match status" value="1"/>
</dbReference>
<feature type="modified residue" description="N6-(pyridoxal phosphate)lysine" evidence="2">
    <location>
        <position position="180"/>
    </location>
</feature>